<dbReference type="Proteomes" id="UP000046392">
    <property type="component" value="Unplaced"/>
</dbReference>
<feature type="compositionally biased region" description="Low complexity" evidence="1">
    <location>
        <begin position="1"/>
        <end position="11"/>
    </location>
</feature>
<organism evidence="2 3">
    <name type="scientific">Strongyloides papillosus</name>
    <name type="common">Intestinal threadworm</name>
    <dbReference type="NCBI Taxonomy" id="174720"/>
    <lineage>
        <taxon>Eukaryota</taxon>
        <taxon>Metazoa</taxon>
        <taxon>Ecdysozoa</taxon>
        <taxon>Nematoda</taxon>
        <taxon>Chromadorea</taxon>
        <taxon>Rhabditida</taxon>
        <taxon>Tylenchina</taxon>
        <taxon>Panagrolaimomorpha</taxon>
        <taxon>Strongyloidoidea</taxon>
        <taxon>Strongyloididae</taxon>
        <taxon>Strongyloides</taxon>
    </lineage>
</organism>
<sequence>MPQGRGRQMSPPRSPRGRMPFNPGNPITNQGRRRSKSREQGRGRSRSRERNFSDHMNLRLKMQGHGYGSNVQHHYKI</sequence>
<evidence type="ECO:0000256" key="1">
    <source>
        <dbReference type="SAM" id="MobiDB-lite"/>
    </source>
</evidence>
<evidence type="ECO:0000313" key="2">
    <source>
        <dbReference type="Proteomes" id="UP000046392"/>
    </source>
</evidence>
<accession>A0A0N5CCR4</accession>
<dbReference type="WBParaSite" id="SPAL_0001566400.1">
    <property type="protein sequence ID" value="SPAL_0001566400.1"/>
    <property type="gene ID" value="SPAL_0001566400"/>
</dbReference>
<proteinExistence type="predicted"/>
<keyword evidence="2" id="KW-1185">Reference proteome</keyword>
<feature type="region of interest" description="Disordered" evidence="1">
    <location>
        <begin position="1"/>
        <end position="77"/>
    </location>
</feature>
<name>A0A0N5CCR4_STREA</name>
<evidence type="ECO:0000313" key="3">
    <source>
        <dbReference type="WBParaSite" id="SPAL_0001566400.1"/>
    </source>
</evidence>
<reference evidence="3" key="1">
    <citation type="submission" date="2017-02" db="UniProtKB">
        <authorList>
            <consortium name="WormBaseParasite"/>
        </authorList>
    </citation>
    <scope>IDENTIFICATION</scope>
</reference>
<feature type="compositionally biased region" description="Basic and acidic residues" evidence="1">
    <location>
        <begin position="37"/>
        <end position="57"/>
    </location>
</feature>
<dbReference type="AlphaFoldDB" id="A0A0N5CCR4"/>
<protein>
    <submittedName>
        <fullName evidence="3">Nucleocapsid protein</fullName>
    </submittedName>
</protein>